<dbReference type="RefSeq" id="WP_353634488.1">
    <property type="nucleotide sequence ID" value="NZ_CP159204.1"/>
</dbReference>
<dbReference type="Gene3D" id="3.40.50.300">
    <property type="entry name" value="P-loop containing nucleotide triphosphate hydrolases"/>
    <property type="match status" value="1"/>
</dbReference>
<keyword evidence="8" id="KW-0234">DNA repair</keyword>
<dbReference type="PANTHER" id="PTHR30591:SF1">
    <property type="entry name" value="RECBCD ENZYME SUBUNIT RECC"/>
    <property type="match status" value="1"/>
</dbReference>
<accession>A0AAU8CCM6</accession>
<evidence type="ECO:0000256" key="4">
    <source>
        <dbReference type="ARBA" id="ARBA00022801"/>
    </source>
</evidence>
<evidence type="ECO:0008006" key="11">
    <source>
        <dbReference type="Google" id="ProtNLM"/>
    </source>
</evidence>
<organism evidence="10">
    <name type="scientific">Halobacterium sp. NMX12-1</name>
    <dbReference type="NCBI Taxonomy" id="3166650"/>
    <lineage>
        <taxon>Archaea</taxon>
        <taxon>Methanobacteriati</taxon>
        <taxon>Methanobacteriota</taxon>
        <taxon>Stenosarchaea group</taxon>
        <taxon>Halobacteria</taxon>
        <taxon>Halobacteriales</taxon>
        <taxon>Halobacteriaceae</taxon>
        <taxon>Halobacterium</taxon>
    </lineage>
</organism>
<dbReference type="KEGG" id="hanx:ABSL23_01460"/>
<evidence type="ECO:0000313" key="10">
    <source>
        <dbReference type="EMBL" id="XCF16696.1"/>
    </source>
</evidence>
<proteinExistence type="predicted"/>
<dbReference type="PANTHER" id="PTHR30591">
    <property type="entry name" value="RECBCD ENZYME SUBUNIT RECC"/>
    <property type="match status" value="1"/>
</dbReference>
<evidence type="ECO:0000256" key="2">
    <source>
        <dbReference type="ARBA" id="ARBA00022741"/>
    </source>
</evidence>
<sequence length="1155" mass="132174">MQITLHQGPPTSTLLDGRGENITPEPQQHHSRLCIVGGGLSRERLQNKLARQGHPPSSIADYTTVDDISEQLLGSGLDGKSPLLLPDSFVQRLLQETLRRADNGEYAQEVQELASHLPLEEDEVVETLYDELNDFYRGTDAGNDTPELKELARGLDNTYARENSSERLEQFEALTDLLEELVTDIVTEEDEESSIVPFLSRSHFVSAAREFVETDWEAVFGDVSWVGVTTISIFDNPTLRLLLEIGRQNQDVDLHFFLGPGSYPRQRDRLESLDDVSVDEVDDSPGDFDSPAGQTLFEAVSGEQEDIPQELAFVSAPERRREIENVAQDVRQRISNGTSPGDIVITARNTEQYQTHIEDIFESNNIPYHMEAKEPLAYAPSYRFLTSAFQLIQDASDNEELSYEDLLDPLRLGFVLPSGDRRYWPLDDSIFLHLEQRLHDVEEQHGKRTFGEWQGTVSNLSGWDLPRELMEAYLEWVADQRSSPPQNGAELRSLIRELVSDFIYQMVPQHRSRQDGPGIEGTRTRITERHSTAVAEEVFKSAVQVGTHYNYLNAIFGDENWSPSWEEATQALNDVVGGNSIRQQQKDGSAVRIVDAGDAFFMDAEHIHILGLSRGDFPTEREEAAFIHEGLRDAVAQAAEAGEYPYLRLAAQRTQYNVDLDYYNLALRVSTDSVTVSRRYRDTEGNSVPWSAFVDLVDTDSNNDYSNKLRADQWLPEPNDDDDDWERLGTRISERDRLRLLQFHANRDWPTLTAPTIQPDDIESIGAFTDLDEYSLEIRPRHNRFLEPPLSVSIDSDEPAFADADLDDIIGSPIGVHELDLFSQCQLKFYFYQLLYNFDGEEAERYQIPFYSANRTNYRFGNVPHVIRHHYAGSHTRETWEEIIERSELRDRRALTDMFDSRGEVREWMREEYGTYADWKIGPQLADEYTLVSQEEESEEQIDRQWSWQGETTVDVDAEGTEVWMPGHRRDILRNDDDYILSLFHVRHSSYARKATKMCWSSREQQYRDEDCGSLCGSCGNNENCSYSTKFMLDHRIHVLPHAEEDNAGFVFHDHVDSGSDARHGLVKQYHADEFRDGLEEGPEANLDEIPSRLSQGAWYQREGYWNDDLEEHIESFTPDDEGTEFEVDRRFVDQGGCESCIYRSMCGVPNGGTI</sequence>
<dbReference type="InterPro" id="IPR027417">
    <property type="entry name" value="P-loop_NTPase"/>
</dbReference>
<dbReference type="GO" id="GO:0005524">
    <property type="term" value="F:ATP binding"/>
    <property type="evidence" value="ECO:0007669"/>
    <property type="project" value="UniProtKB-KW"/>
</dbReference>
<dbReference type="GeneID" id="91107776"/>
<evidence type="ECO:0000256" key="7">
    <source>
        <dbReference type="ARBA" id="ARBA00023125"/>
    </source>
</evidence>
<dbReference type="GO" id="GO:0006281">
    <property type="term" value="P:DNA repair"/>
    <property type="evidence" value="ECO:0007669"/>
    <property type="project" value="UniProtKB-KW"/>
</dbReference>
<evidence type="ECO:0000256" key="5">
    <source>
        <dbReference type="ARBA" id="ARBA00022839"/>
    </source>
</evidence>
<feature type="region of interest" description="Disordered" evidence="9">
    <location>
        <begin position="1"/>
        <end position="27"/>
    </location>
</feature>
<name>A0AAU8CCM6_9EURY</name>
<evidence type="ECO:0000256" key="1">
    <source>
        <dbReference type="ARBA" id="ARBA00022722"/>
    </source>
</evidence>
<keyword evidence="4" id="KW-0378">Hydrolase</keyword>
<keyword evidence="7" id="KW-0238">DNA-binding</keyword>
<dbReference type="GO" id="GO:0003677">
    <property type="term" value="F:DNA binding"/>
    <property type="evidence" value="ECO:0007669"/>
    <property type="project" value="UniProtKB-KW"/>
</dbReference>
<keyword evidence="2" id="KW-0547">Nucleotide-binding</keyword>
<evidence type="ECO:0000256" key="9">
    <source>
        <dbReference type="SAM" id="MobiDB-lite"/>
    </source>
</evidence>
<keyword evidence="5" id="KW-0269">Exonuclease</keyword>
<reference evidence="10" key="1">
    <citation type="submission" date="2024-06" db="EMBL/GenBank/DDBJ databases">
        <title>Genome Sequence of an extremely halophilic archaeon isolated from Permian era halite, Salado Formation, Carlsbad, New Mexico: Halobacterium sp. strain NMX12-1.</title>
        <authorList>
            <person name="Sotoa L."/>
            <person name="DasSarma P."/>
            <person name="Anton B.P."/>
            <person name="Vincze T."/>
            <person name="Verma I."/>
            <person name="Eralp B."/>
            <person name="Powers D.W."/>
            <person name="Dozier B.L."/>
            <person name="Roberts R.J."/>
            <person name="DasSarma S."/>
        </authorList>
    </citation>
    <scope>NUCLEOTIDE SEQUENCE</scope>
    <source>
        <strain evidence="10">NMX12-1</strain>
    </source>
</reference>
<evidence type="ECO:0000256" key="8">
    <source>
        <dbReference type="ARBA" id="ARBA00023204"/>
    </source>
</evidence>
<keyword evidence="6" id="KW-0067">ATP-binding</keyword>
<dbReference type="SUPFAM" id="SSF52540">
    <property type="entry name" value="P-loop containing nucleoside triphosphate hydrolases"/>
    <property type="match status" value="1"/>
</dbReference>
<gene>
    <name evidence="10" type="ORF">ABSL23_01460</name>
</gene>
<feature type="compositionally biased region" description="Polar residues" evidence="9">
    <location>
        <begin position="1"/>
        <end position="14"/>
    </location>
</feature>
<evidence type="ECO:0000256" key="6">
    <source>
        <dbReference type="ARBA" id="ARBA00022840"/>
    </source>
</evidence>
<keyword evidence="1" id="KW-0540">Nuclease</keyword>
<dbReference type="GO" id="GO:0004527">
    <property type="term" value="F:exonuclease activity"/>
    <property type="evidence" value="ECO:0007669"/>
    <property type="project" value="UniProtKB-KW"/>
</dbReference>
<dbReference type="AlphaFoldDB" id="A0AAU8CCM6"/>
<keyword evidence="3" id="KW-0227">DNA damage</keyword>
<dbReference type="GO" id="GO:0006310">
    <property type="term" value="P:DNA recombination"/>
    <property type="evidence" value="ECO:0007669"/>
    <property type="project" value="TreeGrafter"/>
</dbReference>
<evidence type="ECO:0000256" key="3">
    <source>
        <dbReference type="ARBA" id="ARBA00022763"/>
    </source>
</evidence>
<protein>
    <recommendedName>
        <fullName evidence="11">PD-(D/E)XK endonuclease-like domain-containing protein</fullName>
    </recommendedName>
</protein>
<dbReference type="EMBL" id="CP159204">
    <property type="protein sequence ID" value="XCF16696.1"/>
    <property type="molecule type" value="Genomic_DNA"/>
</dbReference>